<dbReference type="FunFam" id="3.40.1380.20:FF:000009">
    <property type="entry name" value="Pyruvate kinase"/>
    <property type="match status" value="1"/>
</dbReference>
<dbReference type="NCBIfam" id="NF004491">
    <property type="entry name" value="PRK05826.1"/>
    <property type="match status" value="1"/>
</dbReference>
<comment type="pathway">
    <text evidence="3 19">Carbohydrate degradation; glycolysis; pyruvate from D-glyceraldehyde 3-phosphate: step 5/5.</text>
</comment>
<feature type="domain" description="Pyruvate kinase barrel" evidence="20">
    <location>
        <begin position="1"/>
        <end position="322"/>
    </location>
</feature>
<dbReference type="EC" id="2.7.1.40" evidence="6 18"/>
<proteinExistence type="inferred from homology"/>
<name>A0A1I2JJV0_9ACTN</name>
<evidence type="ECO:0000256" key="10">
    <source>
        <dbReference type="ARBA" id="ARBA00022741"/>
    </source>
</evidence>
<dbReference type="OrthoDB" id="9812123at2"/>
<comment type="cofactor">
    <cofactor evidence="2">
        <name>K(+)</name>
        <dbReference type="ChEBI" id="CHEBI:29103"/>
    </cofactor>
</comment>
<dbReference type="SUPFAM" id="SSF51621">
    <property type="entry name" value="Phosphoenolpyruvate/pyruvate domain"/>
    <property type="match status" value="1"/>
</dbReference>
<evidence type="ECO:0000256" key="11">
    <source>
        <dbReference type="ARBA" id="ARBA00022777"/>
    </source>
</evidence>
<evidence type="ECO:0000256" key="5">
    <source>
        <dbReference type="ARBA" id="ARBA00011881"/>
    </source>
</evidence>
<keyword evidence="16 22" id="KW-0670">Pyruvate</keyword>
<dbReference type="InterPro" id="IPR018209">
    <property type="entry name" value="Pyrv_Knase_AS"/>
</dbReference>
<dbReference type="SUPFAM" id="SSF50800">
    <property type="entry name" value="PK beta-barrel domain-like"/>
    <property type="match status" value="1"/>
</dbReference>
<evidence type="ECO:0000256" key="6">
    <source>
        <dbReference type="ARBA" id="ARBA00012142"/>
    </source>
</evidence>
<dbReference type="GO" id="GO:0004743">
    <property type="term" value="F:pyruvate kinase activity"/>
    <property type="evidence" value="ECO:0007669"/>
    <property type="project" value="UniProtKB-UniRule"/>
</dbReference>
<dbReference type="InterPro" id="IPR015806">
    <property type="entry name" value="Pyrv_Knase_insert_dom_sf"/>
</dbReference>
<evidence type="ECO:0000256" key="9">
    <source>
        <dbReference type="ARBA" id="ARBA00022723"/>
    </source>
</evidence>
<dbReference type="InterPro" id="IPR036918">
    <property type="entry name" value="Pyrv_Knase_C_sf"/>
</dbReference>
<dbReference type="InterPro" id="IPR015795">
    <property type="entry name" value="Pyrv_Knase_C"/>
</dbReference>
<comment type="cofactor">
    <cofactor evidence="1">
        <name>Mg(2+)</name>
        <dbReference type="ChEBI" id="CHEBI:18420"/>
    </cofactor>
</comment>
<evidence type="ECO:0000259" key="21">
    <source>
        <dbReference type="Pfam" id="PF02887"/>
    </source>
</evidence>
<comment type="catalytic activity">
    <reaction evidence="17 19">
        <text>pyruvate + ATP = phosphoenolpyruvate + ADP + H(+)</text>
        <dbReference type="Rhea" id="RHEA:18157"/>
        <dbReference type="ChEBI" id="CHEBI:15361"/>
        <dbReference type="ChEBI" id="CHEBI:15378"/>
        <dbReference type="ChEBI" id="CHEBI:30616"/>
        <dbReference type="ChEBI" id="CHEBI:58702"/>
        <dbReference type="ChEBI" id="CHEBI:456216"/>
        <dbReference type="EC" id="2.7.1.40"/>
    </reaction>
</comment>
<keyword evidence="15 19" id="KW-0324">Glycolysis</keyword>
<evidence type="ECO:0000256" key="19">
    <source>
        <dbReference type="RuleBase" id="RU000504"/>
    </source>
</evidence>
<reference evidence="22 23" key="1">
    <citation type="submission" date="2016-10" db="EMBL/GenBank/DDBJ databases">
        <authorList>
            <person name="de Groot N.N."/>
        </authorList>
    </citation>
    <scope>NUCLEOTIDE SEQUENCE [LARGE SCALE GENOMIC DNA]</scope>
    <source>
        <strain evidence="22 23">CGMCC 4.3510</strain>
    </source>
</reference>
<dbReference type="GO" id="GO:0030955">
    <property type="term" value="F:potassium ion binding"/>
    <property type="evidence" value="ECO:0007669"/>
    <property type="project" value="UniProtKB-UniRule"/>
</dbReference>
<evidence type="ECO:0000256" key="13">
    <source>
        <dbReference type="ARBA" id="ARBA00022842"/>
    </source>
</evidence>
<keyword evidence="11 19" id="KW-0418">Kinase</keyword>
<keyword evidence="12" id="KW-0067">ATP-binding</keyword>
<evidence type="ECO:0000256" key="2">
    <source>
        <dbReference type="ARBA" id="ARBA00001958"/>
    </source>
</evidence>
<evidence type="ECO:0000256" key="12">
    <source>
        <dbReference type="ARBA" id="ARBA00022840"/>
    </source>
</evidence>
<evidence type="ECO:0000256" key="4">
    <source>
        <dbReference type="ARBA" id="ARBA00008663"/>
    </source>
</evidence>
<dbReference type="Pfam" id="PF02887">
    <property type="entry name" value="PK_C"/>
    <property type="match status" value="1"/>
</dbReference>
<evidence type="ECO:0000256" key="3">
    <source>
        <dbReference type="ARBA" id="ARBA00004997"/>
    </source>
</evidence>
<keyword evidence="13 19" id="KW-0460">Magnesium</keyword>
<keyword evidence="9" id="KW-0479">Metal-binding</keyword>
<evidence type="ECO:0000256" key="8">
    <source>
        <dbReference type="ARBA" id="ARBA00022679"/>
    </source>
</evidence>
<evidence type="ECO:0000256" key="17">
    <source>
        <dbReference type="ARBA" id="ARBA00048152"/>
    </source>
</evidence>
<dbReference type="NCBIfam" id="NF004886">
    <property type="entry name" value="PRK06247.1"/>
    <property type="match status" value="1"/>
</dbReference>
<dbReference type="PRINTS" id="PR01050">
    <property type="entry name" value="PYRUVTKNASE"/>
</dbReference>
<evidence type="ECO:0000259" key="20">
    <source>
        <dbReference type="Pfam" id="PF00224"/>
    </source>
</evidence>
<dbReference type="STRING" id="380248.SAMN05216251_118130"/>
<evidence type="ECO:0000256" key="15">
    <source>
        <dbReference type="ARBA" id="ARBA00023152"/>
    </source>
</evidence>
<keyword evidence="23" id="KW-1185">Reference proteome</keyword>
<dbReference type="InterPro" id="IPR015793">
    <property type="entry name" value="Pyrv_Knase_brl"/>
</dbReference>
<dbReference type="GO" id="GO:0016301">
    <property type="term" value="F:kinase activity"/>
    <property type="evidence" value="ECO:0007669"/>
    <property type="project" value="UniProtKB-KW"/>
</dbReference>
<sequence>MRRAKIVCTLGPAVDSYDQLKSLVEAGMNVARFNFSHGSHAEHEERYQRVRKIAAETGRAVGVLADLQGPKIRLAKFADGPVELIAGDEFTITAEDVPGDKTICGTTYKGLPGDVSAGDPILINDGNVALRVIEVEGPRVRTLVVEGGVISDHKGINLPGAAVNVPALSEKDIDDLRFALRIGVDMVALSFVRDAKDVRDVHRVMDEEGRRVPVIAKVEKPQAVENMEGVVAAFDAVMVARGDLAVEYPLEQVPVVQKRLVEMCRRNAKPVIVATQMMESMITNSRPTRAEASDVANAILDGADAVMLSAESSVGKYPIETVKTMSRIVEAAEEELLCRGLAPLAPGKKPRTQGGAVARAAAELADFLDAKTLVAFTKSGDTARRLARYRVPEPVLAFTTDPATRNQLALTWGVECFVVEHVDTTDEMVELVDREMLKLSEYTDGDTVIITAGSPPGVPGTTNLVRIHHLGN</sequence>
<dbReference type="PROSITE" id="PS00110">
    <property type="entry name" value="PYRUVATE_KINASE"/>
    <property type="match status" value="1"/>
</dbReference>
<dbReference type="PANTHER" id="PTHR11817">
    <property type="entry name" value="PYRUVATE KINASE"/>
    <property type="match status" value="1"/>
</dbReference>
<evidence type="ECO:0000256" key="14">
    <source>
        <dbReference type="ARBA" id="ARBA00022958"/>
    </source>
</evidence>
<comment type="similarity">
    <text evidence="4 19">Belongs to the pyruvate kinase family.</text>
</comment>
<evidence type="ECO:0000256" key="16">
    <source>
        <dbReference type="ARBA" id="ARBA00023317"/>
    </source>
</evidence>
<dbReference type="FunFam" id="2.40.33.10:FF:000001">
    <property type="entry name" value="Pyruvate kinase"/>
    <property type="match status" value="1"/>
</dbReference>
<dbReference type="GO" id="GO:0005524">
    <property type="term" value="F:ATP binding"/>
    <property type="evidence" value="ECO:0007669"/>
    <property type="project" value="UniProtKB-KW"/>
</dbReference>
<dbReference type="EMBL" id="FONG01000018">
    <property type="protein sequence ID" value="SFF55155.1"/>
    <property type="molecule type" value="Genomic_DNA"/>
</dbReference>
<dbReference type="InterPro" id="IPR015813">
    <property type="entry name" value="Pyrv/PenolPyrv_kinase-like_dom"/>
</dbReference>
<organism evidence="22 23">
    <name type="scientific">Actinacidiphila alni</name>
    <dbReference type="NCBI Taxonomy" id="380248"/>
    <lineage>
        <taxon>Bacteria</taxon>
        <taxon>Bacillati</taxon>
        <taxon>Actinomycetota</taxon>
        <taxon>Actinomycetes</taxon>
        <taxon>Kitasatosporales</taxon>
        <taxon>Streptomycetaceae</taxon>
        <taxon>Actinacidiphila</taxon>
    </lineage>
</organism>
<evidence type="ECO:0000313" key="22">
    <source>
        <dbReference type="EMBL" id="SFF55155.1"/>
    </source>
</evidence>
<dbReference type="Proteomes" id="UP000199323">
    <property type="component" value="Unassembled WGS sequence"/>
</dbReference>
<dbReference type="Gene3D" id="2.40.33.10">
    <property type="entry name" value="PK beta-barrel domain-like"/>
    <property type="match status" value="1"/>
</dbReference>
<evidence type="ECO:0000256" key="18">
    <source>
        <dbReference type="NCBIfam" id="TIGR01064"/>
    </source>
</evidence>
<dbReference type="InterPro" id="IPR011037">
    <property type="entry name" value="Pyrv_Knase-like_insert_dom_sf"/>
</dbReference>
<dbReference type="InterPro" id="IPR001697">
    <property type="entry name" value="Pyr_Knase"/>
</dbReference>
<gene>
    <name evidence="22" type="ORF">SAMN05216251_118130</name>
</gene>
<evidence type="ECO:0000256" key="7">
    <source>
        <dbReference type="ARBA" id="ARBA00018587"/>
    </source>
</evidence>
<dbReference type="RefSeq" id="WP_093716181.1">
    <property type="nucleotide sequence ID" value="NZ_FONG01000018.1"/>
</dbReference>
<keyword evidence="14" id="KW-0630">Potassium</keyword>
<dbReference type="InterPro" id="IPR040442">
    <property type="entry name" value="Pyrv_kinase-like_dom_sf"/>
</dbReference>
<dbReference type="NCBIfam" id="TIGR01064">
    <property type="entry name" value="pyruv_kin"/>
    <property type="match status" value="1"/>
</dbReference>
<protein>
    <recommendedName>
        <fullName evidence="7 18">Pyruvate kinase</fullName>
        <ecNumber evidence="6 18">2.7.1.40</ecNumber>
    </recommendedName>
</protein>
<dbReference type="NCBIfam" id="NF004978">
    <property type="entry name" value="PRK06354.1"/>
    <property type="match status" value="1"/>
</dbReference>
<keyword evidence="10" id="KW-0547">Nucleotide-binding</keyword>
<evidence type="ECO:0000256" key="1">
    <source>
        <dbReference type="ARBA" id="ARBA00001946"/>
    </source>
</evidence>
<dbReference type="Pfam" id="PF00224">
    <property type="entry name" value="PK"/>
    <property type="match status" value="1"/>
</dbReference>
<dbReference type="Gene3D" id="3.40.1380.20">
    <property type="entry name" value="Pyruvate kinase, C-terminal domain"/>
    <property type="match status" value="1"/>
</dbReference>
<dbReference type="Gene3D" id="3.20.20.60">
    <property type="entry name" value="Phosphoenolpyruvate-binding domains"/>
    <property type="match status" value="1"/>
</dbReference>
<dbReference type="SUPFAM" id="SSF52935">
    <property type="entry name" value="PK C-terminal domain-like"/>
    <property type="match status" value="1"/>
</dbReference>
<accession>A0A1I2JJV0</accession>
<comment type="subunit">
    <text evidence="5">Homotetramer.</text>
</comment>
<dbReference type="GO" id="GO:0000287">
    <property type="term" value="F:magnesium ion binding"/>
    <property type="evidence" value="ECO:0007669"/>
    <property type="project" value="UniProtKB-UniRule"/>
</dbReference>
<dbReference type="UniPathway" id="UPA00109">
    <property type="reaction ID" value="UER00188"/>
</dbReference>
<feature type="domain" description="Pyruvate kinase C-terminal" evidence="21">
    <location>
        <begin position="356"/>
        <end position="468"/>
    </location>
</feature>
<evidence type="ECO:0000313" key="23">
    <source>
        <dbReference type="Proteomes" id="UP000199323"/>
    </source>
</evidence>
<dbReference type="AlphaFoldDB" id="A0A1I2JJV0"/>
<keyword evidence="8 19" id="KW-0808">Transferase</keyword>